<keyword evidence="3" id="KW-1185">Reference proteome</keyword>
<feature type="transmembrane region" description="Helical" evidence="1">
    <location>
        <begin position="192"/>
        <end position="215"/>
    </location>
</feature>
<name>A0A0B0IFJ4_9BACI</name>
<sequence>MIAFGGVFLFLLAVLLVSQVVSIKKRNGVEVESPVYYLLTTMLLTLLPLMSNPLGTGPEIFYILIGMILTVTAWQYYRLPKITIIEVDWLFTVQTVRKVLSQLGYDFEEKVTTKQMSESQVYQFLIDGGKARINVSWPMMEHEERSSEDNSQKDIVIRFSNRCQFPHAKDVHTELIEAFRVRREGKIFTNNLLFRKMVNGIIFLIPLLMYLYILFI</sequence>
<dbReference type="RefSeq" id="WP_034626219.1">
    <property type="nucleotide sequence ID" value="NZ_JRJU01000003.1"/>
</dbReference>
<evidence type="ECO:0000313" key="2">
    <source>
        <dbReference type="EMBL" id="KHF41338.1"/>
    </source>
</evidence>
<accession>A0A0B0IFJ4</accession>
<comment type="caution">
    <text evidence="2">The sequence shown here is derived from an EMBL/GenBank/DDBJ whole genome shotgun (WGS) entry which is preliminary data.</text>
</comment>
<reference evidence="2 3" key="1">
    <citation type="submission" date="2014-09" db="EMBL/GenBank/DDBJ databases">
        <title>Genome sequencing and annotation of Bacillus Okhensis strain Kh10-101T.</title>
        <authorList>
            <person name="Prakash J.S."/>
        </authorList>
    </citation>
    <scope>NUCLEOTIDE SEQUENCE [LARGE SCALE GENOMIC DNA]</scope>
    <source>
        <strain evidence="3">Kh10-101T</strain>
    </source>
</reference>
<proteinExistence type="predicted"/>
<keyword evidence="1" id="KW-1133">Transmembrane helix</keyword>
<dbReference type="OrthoDB" id="10003770at2"/>
<gene>
    <name evidence="2" type="ORF">LQ50_03630</name>
</gene>
<evidence type="ECO:0000313" key="3">
    <source>
        <dbReference type="Proteomes" id="UP000030832"/>
    </source>
</evidence>
<dbReference type="EMBL" id="JRJU01000003">
    <property type="protein sequence ID" value="KHF41338.1"/>
    <property type="molecule type" value="Genomic_DNA"/>
</dbReference>
<organism evidence="2 3">
    <name type="scientific">Halalkalibacter okhensis</name>
    <dbReference type="NCBI Taxonomy" id="333138"/>
    <lineage>
        <taxon>Bacteria</taxon>
        <taxon>Bacillati</taxon>
        <taxon>Bacillota</taxon>
        <taxon>Bacilli</taxon>
        <taxon>Bacillales</taxon>
        <taxon>Bacillaceae</taxon>
        <taxon>Halalkalibacter</taxon>
    </lineage>
</organism>
<evidence type="ECO:0000256" key="1">
    <source>
        <dbReference type="SAM" id="Phobius"/>
    </source>
</evidence>
<dbReference type="Proteomes" id="UP000030832">
    <property type="component" value="Unassembled WGS sequence"/>
</dbReference>
<protein>
    <submittedName>
        <fullName evidence="2">Uncharacterized protein</fullName>
    </submittedName>
</protein>
<dbReference type="AlphaFoldDB" id="A0A0B0IFJ4"/>
<keyword evidence="1" id="KW-0812">Transmembrane</keyword>
<feature type="transmembrane region" description="Helical" evidence="1">
    <location>
        <begin position="6"/>
        <end position="23"/>
    </location>
</feature>
<feature type="transmembrane region" description="Helical" evidence="1">
    <location>
        <begin position="60"/>
        <end position="77"/>
    </location>
</feature>
<keyword evidence="1" id="KW-0472">Membrane</keyword>
<feature type="transmembrane region" description="Helical" evidence="1">
    <location>
        <begin position="35"/>
        <end position="54"/>
    </location>
</feature>
<dbReference type="eggNOG" id="ENOG5030E0V">
    <property type="taxonomic scope" value="Bacteria"/>
</dbReference>
<dbReference type="STRING" id="333138.LQ50_03630"/>